<evidence type="ECO:0000256" key="4">
    <source>
        <dbReference type="ARBA" id="ARBA00023242"/>
    </source>
</evidence>
<dbReference type="GO" id="GO:0005634">
    <property type="term" value="C:nucleus"/>
    <property type="evidence" value="ECO:0007669"/>
    <property type="project" value="UniProtKB-SubCell"/>
</dbReference>
<proteinExistence type="inferred from homology"/>
<feature type="region of interest" description="Disordered" evidence="6">
    <location>
        <begin position="770"/>
        <end position="811"/>
    </location>
</feature>
<comment type="similarity">
    <text evidence="2 5">Belongs to the HSF family.</text>
</comment>
<feature type="compositionally biased region" description="Basic and acidic residues" evidence="6">
    <location>
        <begin position="123"/>
        <end position="137"/>
    </location>
</feature>
<sequence length="857" mass="94760">MESPPKMTHDSFAFRFPARLWRIINSCTTGAISWGPNGKTIRILRKKFEEEYLTGNAKPFKTAKYESFVRQLNHYGFKKVKKRSAIKKQITTPIMHGETKEESAMLSEYHNPNFTRGNPERVTFLERRSQLQDEPGTKKRGKRASRAAVDNDDCQTSGKKGKKESSGSGSRNLLCSETDGLNTSADDNSETQSEYSKSETEGNGQDQMVNSRGDYAAMARHAGQPNGPPFTLKPLPPIYAPGSAGLVRMDGKTSNSARRLLHHRAYYSPDGYEGVYGEPYPLQRYPYPLSPTWQQRANGVSSRAQLYDDYVTAHAPSVRDRFFPRAYSADPRALYMARPSGGSRGYPMYGPEDGFSSRNAHGHNAWSSAYGGVNRRGMVPVADVYDESYDAEQFIPVGERLRYPDGSRGYRRPSPESRYYPADDSYLRHQYDSVLSSRAGMQVRPPFLPSGSHPLYPCDSELQDDTDDYTAAQRYHGDYAQSHARENGAYTDSSTYPEVTGLWKVDMKRAKGSSAQVAVQEVSGENGEKYIVRIQAEGSELDGRGDSHQQAGHRWLNGAVKGQGEASQNNNNNGSYSDSLSIITEDSADLPLDVAEETVVTCNTSGMAGDYSSHLIPYSSVDETVMMNTLMHNTAPLPAAEDGVRFYSQHSAPGVETYPNCHPSVIACPSSSSQCKLQADNYAAKEEPSEACTPSSVWRYLEKDMLKVAQPDVTSQQNTAAPWTFPASRLLEETAKKASANATRKTEEMEEGEEEEEKEMCIAVDAEARDNTVDSGGDSENSCAEVEIQGDPASKLSVQRTNKGDVSDDLIQPSCSCSQEMFSAKIADTEIVVDQNLPSSRTIESISKNQRYEIKAE</sequence>
<evidence type="ECO:0000256" key="3">
    <source>
        <dbReference type="ARBA" id="ARBA00023125"/>
    </source>
</evidence>
<feature type="region of interest" description="Disordered" evidence="6">
    <location>
        <begin position="98"/>
        <end position="209"/>
    </location>
</feature>
<dbReference type="AlphaFoldDB" id="A0AAN9C6S5"/>
<feature type="region of interest" description="Disordered" evidence="6">
    <location>
        <begin position="735"/>
        <end position="757"/>
    </location>
</feature>
<dbReference type="GO" id="GO:0043565">
    <property type="term" value="F:sequence-specific DNA binding"/>
    <property type="evidence" value="ECO:0007669"/>
    <property type="project" value="InterPro"/>
</dbReference>
<evidence type="ECO:0000256" key="5">
    <source>
        <dbReference type="RuleBase" id="RU004020"/>
    </source>
</evidence>
<keyword evidence="9" id="KW-1185">Reference proteome</keyword>
<reference evidence="8 9" key="1">
    <citation type="submission" date="2024-02" db="EMBL/GenBank/DDBJ databases">
        <title>Chromosome-scale genome assembly of the rough periwinkle Littorina saxatilis.</title>
        <authorList>
            <person name="De Jode A."/>
            <person name="Faria R."/>
            <person name="Formenti G."/>
            <person name="Sims Y."/>
            <person name="Smith T.P."/>
            <person name="Tracey A."/>
            <person name="Wood J.M.D."/>
            <person name="Zagrodzka Z.B."/>
            <person name="Johannesson K."/>
            <person name="Butlin R.K."/>
            <person name="Leder E.H."/>
        </authorList>
    </citation>
    <scope>NUCLEOTIDE SEQUENCE [LARGE SCALE GENOMIC DNA]</scope>
    <source>
        <strain evidence="8">Snail1</strain>
        <tissue evidence="8">Muscle</tissue>
    </source>
</reference>
<dbReference type="Pfam" id="PF00447">
    <property type="entry name" value="HSF_DNA-bind"/>
    <property type="match status" value="1"/>
</dbReference>
<gene>
    <name evidence="8" type="ORF">V1264_001296</name>
</gene>
<dbReference type="Gene3D" id="1.10.10.10">
    <property type="entry name" value="Winged helix-like DNA-binding domain superfamily/Winged helix DNA-binding domain"/>
    <property type="match status" value="1"/>
</dbReference>
<keyword evidence="3" id="KW-0238">DNA-binding</keyword>
<dbReference type="SMART" id="SM00415">
    <property type="entry name" value="HSF"/>
    <property type="match status" value="1"/>
</dbReference>
<evidence type="ECO:0000313" key="9">
    <source>
        <dbReference type="Proteomes" id="UP001374579"/>
    </source>
</evidence>
<dbReference type="InterPro" id="IPR036388">
    <property type="entry name" value="WH-like_DNA-bd_sf"/>
</dbReference>
<dbReference type="InterPro" id="IPR036390">
    <property type="entry name" value="WH_DNA-bd_sf"/>
</dbReference>
<dbReference type="PANTHER" id="PTHR10015:SF465">
    <property type="entry name" value="HSF-TYPE DNA-BINDING DOMAIN-CONTAINING PROTEIN"/>
    <property type="match status" value="1"/>
</dbReference>
<feature type="compositionally biased region" description="Acidic residues" evidence="6">
    <location>
        <begin position="748"/>
        <end position="757"/>
    </location>
</feature>
<organism evidence="8 9">
    <name type="scientific">Littorina saxatilis</name>
    <dbReference type="NCBI Taxonomy" id="31220"/>
    <lineage>
        <taxon>Eukaryota</taxon>
        <taxon>Metazoa</taxon>
        <taxon>Spiralia</taxon>
        <taxon>Lophotrochozoa</taxon>
        <taxon>Mollusca</taxon>
        <taxon>Gastropoda</taxon>
        <taxon>Caenogastropoda</taxon>
        <taxon>Littorinimorpha</taxon>
        <taxon>Littorinoidea</taxon>
        <taxon>Littorinidae</taxon>
        <taxon>Littorina</taxon>
    </lineage>
</organism>
<feature type="domain" description="HSF-type DNA-binding" evidence="7">
    <location>
        <begin position="12"/>
        <end position="128"/>
    </location>
</feature>
<evidence type="ECO:0000256" key="6">
    <source>
        <dbReference type="SAM" id="MobiDB-lite"/>
    </source>
</evidence>
<dbReference type="SUPFAM" id="SSF46785">
    <property type="entry name" value="Winged helix' DNA-binding domain"/>
    <property type="match status" value="1"/>
</dbReference>
<dbReference type="Proteomes" id="UP001374579">
    <property type="component" value="Unassembled WGS sequence"/>
</dbReference>
<dbReference type="PANTHER" id="PTHR10015">
    <property type="entry name" value="HEAT SHOCK TRANSCRIPTION FACTOR"/>
    <property type="match status" value="1"/>
</dbReference>
<evidence type="ECO:0000256" key="1">
    <source>
        <dbReference type="ARBA" id="ARBA00004123"/>
    </source>
</evidence>
<comment type="subcellular location">
    <subcellularLocation>
        <location evidence="1">Nucleus</location>
    </subcellularLocation>
</comment>
<keyword evidence="4" id="KW-0539">Nucleus</keyword>
<protein>
    <recommendedName>
        <fullName evidence="7">HSF-type DNA-binding domain-containing protein</fullName>
    </recommendedName>
</protein>
<feature type="compositionally biased region" description="Polar residues" evidence="6">
    <location>
        <begin position="171"/>
        <end position="209"/>
    </location>
</feature>
<dbReference type="GO" id="GO:0003700">
    <property type="term" value="F:DNA-binding transcription factor activity"/>
    <property type="evidence" value="ECO:0007669"/>
    <property type="project" value="InterPro"/>
</dbReference>
<comment type="caution">
    <text evidence="8">The sequence shown here is derived from an EMBL/GenBank/DDBJ whole genome shotgun (WGS) entry which is preliminary data.</text>
</comment>
<dbReference type="InterPro" id="IPR000232">
    <property type="entry name" value="HSF_DNA-bd"/>
</dbReference>
<evidence type="ECO:0000313" key="8">
    <source>
        <dbReference type="EMBL" id="KAK7115435.1"/>
    </source>
</evidence>
<dbReference type="EMBL" id="JBAMIC010000001">
    <property type="protein sequence ID" value="KAK7115435.1"/>
    <property type="molecule type" value="Genomic_DNA"/>
</dbReference>
<name>A0AAN9C6S5_9CAEN</name>
<accession>A0AAN9C6S5</accession>
<evidence type="ECO:0000256" key="2">
    <source>
        <dbReference type="ARBA" id="ARBA00006403"/>
    </source>
</evidence>
<evidence type="ECO:0000259" key="7">
    <source>
        <dbReference type="SMART" id="SM00415"/>
    </source>
</evidence>